<dbReference type="Pfam" id="PF00892">
    <property type="entry name" value="EamA"/>
    <property type="match status" value="1"/>
</dbReference>
<evidence type="ECO:0000313" key="4">
    <source>
        <dbReference type="EMBL" id="QDT16800.1"/>
    </source>
</evidence>
<feature type="transmembrane region" description="Helical" evidence="1">
    <location>
        <begin position="201"/>
        <end position="220"/>
    </location>
</feature>
<feature type="transmembrane region" description="Helical" evidence="1">
    <location>
        <begin position="129"/>
        <end position="146"/>
    </location>
</feature>
<dbReference type="GO" id="GO:0016020">
    <property type="term" value="C:membrane"/>
    <property type="evidence" value="ECO:0007669"/>
    <property type="project" value="InterPro"/>
</dbReference>
<dbReference type="Gene3D" id="1.10.3730.20">
    <property type="match status" value="1"/>
</dbReference>
<evidence type="ECO:0000313" key="5">
    <source>
        <dbReference type="Proteomes" id="UP000318741"/>
    </source>
</evidence>
<dbReference type="Proteomes" id="UP000318741">
    <property type="component" value="Chromosome"/>
</dbReference>
<evidence type="ECO:0000256" key="1">
    <source>
        <dbReference type="SAM" id="Phobius"/>
    </source>
</evidence>
<feature type="transmembrane region" description="Helical" evidence="1">
    <location>
        <begin position="270"/>
        <end position="288"/>
    </location>
</feature>
<keyword evidence="5" id="KW-1185">Reference proteome</keyword>
<feature type="chain" id="PRO_5021764571" evidence="2">
    <location>
        <begin position="21"/>
        <end position="326"/>
    </location>
</feature>
<proteinExistence type="predicted"/>
<keyword evidence="1" id="KW-0472">Membrane</keyword>
<keyword evidence="1" id="KW-0812">Transmembrane</keyword>
<dbReference type="InterPro" id="IPR037185">
    <property type="entry name" value="EmrE-like"/>
</dbReference>
<gene>
    <name evidence="4" type="ORF">CA12_29070</name>
</gene>
<feature type="transmembrane region" description="Helical" evidence="1">
    <location>
        <begin position="94"/>
        <end position="120"/>
    </location>
</feature>
<feature type="transmembrane region" description="Helical" evidence="1">
    <location>
        <begin position="294"/>
        <end position="312"/>
    </location>
</feature>
<dbReference type="PANTHER" id="PTHR22911:SF137">
    <property type="entry name" value="SOLUTE CARRIER FAMILY 35 MEMBER G2-RELATED"/>
    <property type="match status" value="1"/>
</dbReference>
<keyword evidence="2" id="KW-0732">Signal</keyword>
<dbReference type="SUPFAM" id="SSF103481">
    <property type="entry name" value="Multidrug resistance efflux transporter EmrE"/>
    <property type="match status" value="2"/>
</dbReference>
<feature type="domain" description="EamA" evidence="3">
    <location>
        <begin position="171"/>
        <end position="310"/>
    </location>
</feature>
<reference evidence="4 5" key="1">
    <citation type="submission" date="2019-02" db="EMBL/GenBank/DDBJ databases">
        <title>Deep-cultivation of Planctomycetes and their phenomic and genomic characterization uncovers novel biology.</title>
        <authorList>
            <person name="Wiegand S."/>
            <person name="Jogler M."/>
            <person name="Boedeker C."/>
            <person name="Pinto D."/>
            <person name="Vollmers J."/>
            <person name="Rivas-Marin E."/>
            <person name="Kohn T."/>
            <person name="Peeters S.H."/>
            <person name="Heuer A."/>
            <person name="Rast P."/>
            <person name="Oberbeckmann S."/>
            <person name="Bunk B."/>
            <person name="Jeske O."/>
            <person name="Meyerdierks A."/>
            <person name="Storesund J.E."/>
            <person name="Kallscheuer N."/>
            <person name="Luecker S."/>
            <person name="Lage O.M."/>
            <person name="Pohl T."/>
            <person name="Merkel B.J."/>
            <person name="Hornburger P."/>
            <person name="Mueller R.-W."/>
            <person name="Bruemmer F."/>
            <person name="Labrenz M."/>
            <person name="Spormann A.M."/>
            <person name="Op den Camp H."/>
            <person name="Overmann J."/>
            <person name="Amann R."/>
            <person name="Jetten M.S.M."/>
            <person name="Mascher T."/>
            <person name="Medema M.H."/>
            <person name="Devos D.P."/>
            <person name="Kaster A.-K."/>
            <person name="Ovreas L."/>
            <person name="Rohde M."/>
            <person name="Galperin M.Y."/>
            <person name="Jogler C."/>
        </authorList>
    </citation>
    <scope>NUCLEOTIDE SEQUENCE [LARGE SCALE GENOMIC DNA]</scope>
    <source>
        <strain evidence="4 5">CA12</strain>
    </source>
</reference>
<sequence length="326" mass="33133" precursor="true">MTIGTLLGLCSALTYTLANAALRDLSRPDDLDWSLWVTFCKAAPVVLTAWTLVGWRTARGLPALPPRSVLPRLMAAGVLAQLGGNLMFQEALGVLGLALTVPVTFTGIILCGAGLGWFVLGEPVGVRQGVSIVLLITATAALSLAAPDAAEAVLRQSLIGAHADPLRVALAVATALGAGCAYGTLGVVIRKTGGEGVGVSGTLAPLSLAGLISLAALLGLRSGAGWQSVNPIAGTPPEAVPSLLIAGAANATAFFCIAAALHRIPVVRSNLLNASQAAMAGVVGVVWFEEPPTGWLALGITLTIAGLALLGLRKPRRRTPRRPPPA</sequence>
<evidence type="ECO:0000256" key="2">
    <source>
        <dbReference type="SAM" id="SignalP"/>
    </source>
</evidence>
<protein>
    <submittedName>
        <fullName evidence="4">EamA-like transporter family protein</fullName>
    </submittedName>
</protein>
<feature type="signal peptide" evidence="2">
    <location>
        <begin position="1"/>
        <end position="20"/>
    </location>
</feature>
<evidence type="ECO:0000259" key="3">
    <source>
        <dbReference type="Pfam" id="PF00892"/>
    </source>
</evidence>
<feature type="transmembrane region" description="Helical" evidence="1">
    <location>
        <begin position="69"/>
        <end position="88"/>
    </location>
</feature>
<dbReference type="EMBL" id="CP036265">
    <property type="protein sequence ID" value="QDT16800.1"/>
    <property type="molecule type" value="Genomic_DNA"/>
</dbReference>
<dbReference type="PANTHER" id="PTHR22911">
    <property type="entry name" value="ACYL-MALONYL CONDENSING ENZYME-RELATED"/>
    <property type="match status" value="1"/>
</dbReference>
<keyword evidence="1" id="KW-1133">Transmembrane helix</keyword>
<dbReference type="AlphaFoldDB" id="A0A517PBQ1"/>
<feature type="transmembrane region" description="Helical" evidence="1">
    <location>
        <begin position="166"/>
        <end position="189"/>
    </location>
</feature>
<feature type="transmembrane region" description="Helical" evidence="1">
    <location>
        <begin position="240"/>
        <end position="261"/>
    </location>
</feature>
<dbReference type="KEGG" id="acaf:CA12_29070"/>
<name>A0A517PBQ1_9PLAN</name>
<organism evidence="4 5">
    <name type="scientific">Alienimonas californiensis</name>
    <dbReference type="NCBI Taxonomy" id="2527989"/>
    <lineage>
        <taxon>Bacteria</taxon>
        <taxon>Pseudomonadati</taxon>
        <taxon>Planctomycetota</taxon>
        <taxon>Planctomycetia</taxon>
        <taxon>Planctomycetales</taxon>
        <taxon>Planctomycetaceae</taxon>
        <taxon>Alienimonas</taxon>
    </lineage>
</organism>
<feature type="transmembrane region" description="Helical" evidence="1">
    <location>
        <begin position="36"/>
        <end position="57"/>
    </location>
</feature>
<accession>A0A517PBQ1</accession>
<dbReference type="InterPro" id="IPR000620">
    <property type="entry name" value="EamA_dom"/>
</dbReference>